<protein>
    <recommendedName>
        <fullName evidence="3">N-acetylmuramoyl-L-alanine amidase</fullName>
    </recommendedName>
</protein>
<dbReference type="PANTHER" id="PTHR30032">
    <property type="entry name" value="N-ACETYLMURAMOYL-L-ALANINE AMIDASE-RELATED"/>
    <property type="match status" value="1"/>
</dbReference>
<evidence type="ECO:0000256" key="1">
    <source>
        <dbReference type="SAM" id="SignalP"/>
    </source>
</evidence>
<feature type="signal peptide" evidence="1">
    <location>
        <begin position="1"/>
        <end position="33"/>
    </location>
</feature>
<dbReference type="Gene3D" id="3.40.50.12090">
    <property type="match status" value="2"/>
</dbReference>
<gene>
    <name evidence="2" type="ORF">AVDCRST_MAG35-2</name>
</gene>
<dbReference type="EMBL" id="CADCUY010000001">
    <property type="protein sequence ID" value="CAA9383580.1"/>
    <property type="molecule type" value="Genomic_DNA"/>
</dbReference>
<name>A0A6J4NBT3_9ACTN</name>
<sequence>MSASPIRWRRASTATGLAAIVAVGALGAGSAQAVSGFAFDERLAGPTRLETAVAASKALVPEGSTSQDVVIVSQFAPIDGLTASYLAGLKNAPILFTETNSMSPVTVAELERLKPENIWIVGGFNVISADLEASWKPKYKVTRYGGTDRYETAAKVAQADFAVTGFEPERVFIANGIREADALAVGPIAYAKNYPILLTEPGNVPQATKDALATLQTPARTVVGGTAVVSDSTYTALGANARLAGADRQATAVAVAEYAVASENFTFKNAALAGGNNQNAVDALVAAPLTGSTGTPLLFVQGNASVSEPTRAYLDKHSANLDDRGFVFGGTNAVSEKAVLEANAAAQ</sequence>
<reference evidence="2" key="1">
    <citation type="submission" date="2020-02" db="EMBL/GenBank/DDBJ databases">
        <authorList>
            <person name="Meier V. D."/>
        </authorList>
    </citation>
    <scope>NUCLEOTIDE SEQUENCE</scope>
    <source>
        <strain evidence="2">AVDCRST_MAG35</strain>
    </source>
</reference>
<keyword evidence="1" id="KW-0732">Signal</keyword>
<organism evidence="2">
    <name type="scientific">uncultured Quadrisphaera sp</name>
    <dbReference type="NCBI Taxonomy" id="904978"/>
    <lineage>
        <taxon>Bacteria</taxon>
        <taxon>Bacillati</taxon>
        <taxon>Actinomycetota</taxon>
        <taxon>Actinomycetes</taxon>
        <taxon>Kineosporiales</taxon>
        <taxon>Kineosporiaceae</taxon>
        <taxon>Quadrisphaera</taxon>
        <taxon>environmental samples</taxon>
    </lineage>
</organism>
<evidence type="ECO:0000313" key="2">
    <source>
        <dbReference type="EMBL" id="CAA9383580.1"/>
    </source>
</evidence>
<dbReference type="AlphaFoldDB" id="A0A6J4NBT3"/>
<proteinExistence type="predicted"/>
<dbReference type="InterPro" id="IPR051922">
    <property type="entry name" value="Bact_Sporulation_Assoc"/>
</dbReference>
<evidence type="ECO:0008006" key="3">
    <source>
        <dbReference type="Google" id="ProtNLM"/>
    </source>
</evidence>
<accession>A0A6J4NBT3</accession>
<dbReference type="Pfam" id="PF04122">
    <property type="entry name" value="CW_binding_2"/>
    <property type="match status" value="3"/>
</dbReference>
<dbReference type="InterPro" id="IPR007253">
    <property type="entry name" value="Cell_wall-bd_2"/>
</dbReference>
<feature type="chain" id="PRO_5026899233" description="N-acetylmuramoyl-L-alanine amidase" evidence="1">
    <location>
        <begin position="34"/>
        <end position="347"/>
    </location>
</feature>
<dbReference type="PANTHER" id="PTHR30032:SF8">
    <property type="entry name" value="GERMINATION-SPECIFIC N-ACETYLMURAMOYL-L-ALANINE AMIDASE"/>
    <property type="match status" value="1"/>
</dbReference>